<keyword evidence="1" id="KW-0378">Hydrolase</keyword>
<dbReference type="RefSeq" id="WP_204733363.1">
    <property type="nucleotide sequence ID" value="NZ_JAVDWE010000005.1"/>
</dbReference>
<keyword evidence="1" id="KW-0540">Nuclease</keyword>
<evidence type="ECO:0000313" key="2">
    <source>
        <dbReference type="Proteomes" id="UP001265550"/>
    </source>
</evidence>
<dbReference type="Proteomes" id="UP001265550">
    <property type="component" value="Unassembled WGS sequence"/>
</dbReference>
<sequence length="124" mass="13213">MTNAATSHHPWIGSLQAELDGLQAALLRGDAPGVERASAAMQAVLQQAPRTPEFADPQSALHRDTQSAAQRFAQLRQAVLRTSAQNERAVASLLPQQSMQRQPTYGRIVKPSSLGGAGRGFITA</sequence>
<organism evidence="1 2">
    <name type="scientific">Hydrogenophaga laconesensis</name>
    <dbReference type="NCBI Taxonomy" id="1805971"/>
    <lineage>
        <taxon>Bacteria</taxon>
        <taxon>Pseudomonadati</taxon>
        <taxon>Pseudomonadota</taxon>
        <taxon>Betaproteobacteria</taxon>
        <taxon>Burkholderiales</taxon>
        <taxon>Comamonadaceae</taxon>
        <taxon>Hydrogenophaga</taxon>
    </lineage>
</organism>
<evidence type="ECO:0000313" key="1">
    <source>
        <dbReference type="EMBL" id="MDR7094354.1"/>
    </source>
</evidence>
<proteinExistence type="predicted"/>
<protein>
    <submittedName>
        <fullName evidence="1">Exonuclease VII large subunit</fullName>
    </submittedName>
</protein>
<keyword evidence="1" id="KW-0269">Exonuclease</keyword>
<dbReference type="GO" id="GO:0004527">
    <property type="term" value="F:exonuclease activity"/>
    <property type="evidence" value="ECO:0007669"/>
    <property type="project" value="UniProtKB-KW"/>
</dbReference>
<accession>A0ABU1VA58</accession>
<reference evidence="1 2" key="1">
    <citation type="submission" date="2023-07" db="EMBL/GenBank/DDBJ databases">
        <title>Sorghum-associated microbial communities from plants grown in Nebraska, USA.</title>
        <authorList>
            <person name="Schachtman D."/>
        </authorList>
    </citation>
    <scope>NUCLEOTIDE SEQUENCE [LARGE SCALE GENOMIC DNA]</scope>
    <source>
        <strain evidence="1 2">BE240</strain>
    </source>
</reference>
<dbReference type="EMBL" id="JAVDWE010000005">
    <property type="protein sequence ID" value="MDR7094354.1"/>
    <property type="molecule type" value="Genomic_DNA"/>
</dbReference>
<keyword evidence="2" id="KW-1185">Reference proteome</keyword>
<gene>
    <name evidence="1" type="ORF">J2X09_002095</name>
</gene>
<comment type="caution">
    <text evidence="1">The sequence shown here is derived from an EMBL/GenBank/DDBJ whole genome shotgun (WGS) entry which is preliminary data.</text>
</comment>
<name>A0ABU1VA58_9BURK</name>